<sequence length="84" mass="8958">MNAPKVRVVKVRLSGEGDDAGSVAELLSRLLPELSEGRCQVGEISPAYPNRRGGGARRYFDLYLIEPGPGADATQPGRPSIPQP</sequence>
<dbReference type="Proteomes" id="UP000539313">
    <property type="component" value="Unassembled WGS sequence"/>
</dbReference>
<dbReference type="AlphaFoldDB" id="A0A7W3MX16"/>
<proteinExistence type="predicted"/>
<protein>
    <submittedName>
        <fullName evidence="1">Uncharacterized protein</fullName>
    </submittedName>
</protein>
<evidence type="ECO:0000313" key="1">
    <source>
        <dbReference type="EMBL" id="MBA9003468.1"/>
    </source>
</evidence>
<comment type="caution">
    <text evidence="1">The sequence shown here is derived from an EMBL/GenBank/DDBJ whole genome shotgun (WGS) entry which is preliminary data.</text>
</comment>
<dbReference type="RefSeq" id="WP_182705210.1">
    <property type="nucleotide sequence ID" value="NZ_JACJII010000001.1"/>
</dbReference>
<evidence type="ECO:0000313" key="2">
    <source>
        <dbReference type="Proteomes" id="UP000539313"/>
    </source>
</evidence>
<name>A0A7W3MX16_9ACTN</name>
<gene>
    <name evidence="1" type="ORF">HNR21_002350</name>
</gene>
<organism evidence="1 2">
    <name type="scientific">Thermomonospora cellulosilytica</name>
    <dbReference type="NCBI Taxonomy" id="1411118"/>
    <lineage>
        <taxon>Bacteria</taxon>
        <taxon>Bacillati</taxon>
        <taxon>Actinomycetota</taxon>
        <taxon>Actinomycetes</taxon>
        <taxon>Streptosporangiales</taxon>
        <taxon>Thermomonosporaceae</taxon>
        <taxon>Thermomonospora</taxon>
    </lineage>
</organism>
<dbReference type="EMBL" id="JACJII010000001">
    <property type="protein sequence ID" value="MBA9003468.1"/>
    <property type="molecule type" value="Genomic_DNA"/>
</dbReference>
<accession>A0A7W3MX16</accession>
<keyword evidence="2" id="KW-1185">Reference proteome</keyword>
<reference evidence="1 2" key="1">
    <citation type="submission" date="2020-08" db="EMBL/GenBank/DDBJ databases">
        <title>Sequencing the genomes of 1000 actinobacteria strains.</title>
        <authorList>
            <person name="Klenk H.-P."/>
        </authorList>
    </citation>
    <scope>NUCLEOTIDE SEQUENCE [LARGE SCALE GENOMIC DNA]</scope>
    <source>
        <strain evidence="1 2">DSM 45823</strain>
    </source>
</reference>